<dbReference type="Proteomes" id="UP000192132">
    <property type="component" value="Unassembled WGS sequence"/>
</dbReference>
<name>A0A1S8CYP9_9GAMM</name>
<feature type="transmembrane region" description="Helical" evidence="1">
    <location>
        <begin position="20"/>
        <end position="37"/>
    </location>
</feature>
<reference evidence="2 3" key="1">
    <citation type="submission" date="2016-10" db="EMBL/GenBank/DDBJ databases">
        <title>Draft Genome sequence of Alkanindiges sp. strain H1.</title>
        <authorList>
            <person name="Subhash Y."/>
            <person name="Lee S."/>
        </authorList>
    </citation>
    <scope>NUCLEOTIDE SEQUENCE [LARGE SCALE GENOMIC DNA]</scope>
    <source>
        <strain evidence="2 3">H1</strain>
    </source>
</reference>
<evidence type="ECO:0000256" key="1">
    <source>
        <dbReference type="SAM" id="Phobius"/>
    </source>
</evidence>
<dbReference type="EMBL" id="MLCN01000004">
    <property type="protein sequence ID" value="ONG41985.1"/>
    <property type="molecule type" value="Genomic_DNA"/>
</dbReference>
<proteinExistence type="predicted"/>
<keyword evidence="1" id="KW-0812">Transmembrane</keyword>
<dbReference type="AlphaFoldDB" id="A0A1S8CYP9"/>
<evidence type="ECO:0000313" key="2">
    <source>
        <dbReference type="EMBL" id="ONG41985.1"/>
    </source>
</evidence>
<keyword evidence="3" id="KW-1185">Reference proteome</keyword>
<comment type="caution">
    <text evidence="2">The sequence shown here is derived from an EMBL/GenBank/DDBJ whole genome shotgun (WGS) entry which is preliminary data.</text>
</comment>
<keyword evidence="1" id="KW-1133">Transmembrane helix</keyword>
<organism evidence="2 3">
    <name type="scientific">Alkanindiges hydrocarboniclasticus</name>
    <dbReference type="NCBI Taxonomy" id="1907941"/>
    <lineage>
        <taxon>Bacteria</taxon>
        <taxon>Pseudomonadati</taxon>
        <taxon>Pseudomonadota</taxon>
        <taxon>Gammaproteobacteria</taxon>
        <taxon>Moraxellales</taxon>
        <taxon>Moraxellaceae</taxon>
        <taxon>Alkanindiges</taxon>
    </lineage>
</organism>
<accession>A0A1S8CYP9</accession>
<evidence type="ECO:0000313" key="3">
    <source>
        <dbReference type="Proteomes" id="UP000192132"/>
    </source>
</evidence>
<gene>
    <name evidence="2" type="ORF">BKE30_01565</name>
</gene>
<dbReference type="RefSeq" id="WP_076876923.1">
    <property type="nucleotide sequence ID" value="NZ_MLCN01000004.1"/>
</dbReference>
<keyword evidence="1" id="KW-0472">Membrane</keyword>
<protein>
    <submittedName>
        <fullName evidence="2">Uncharacterized protein</fullName>
    </submittedName>
</protein>
<sequence length="67" mass="7726">MSKKIDDQNSLLIFTYNFELKGGLLGQLLLPLISYLFSKDMEKRLIAIKNYINKDYKKPPVITEGGF</sequence>